<comment type="caution">
    <text evidence="1">The sequence shown here is derived from an EMBL/GenBank/DDBJ whole genome shotgun (WGS) entry which is preliminary data.</text>
</comment>
<gene>
    <name evidence="1" type="ORF">D7Z94_03755</name>
</gene>
<dbReference type="OrthoDB" id="9804010at2"/>
<dbReference type="EMBL" id="RBCJ01000001">
    <property type="protein sequence ID" value="RKN82969.1"/>
    <property type="molecule type" value="Genomic_DNA"/>
</dbReference>
<sequence length="142" mass="15938">MGTTNHITTKWLGNMAFESNNLSGHSIKIDASPDDGGEGDGLRPKALMLSALAGCSGLDVAGLFKKMKLEVDDFQIETIANLTDEHPKYYDEVTIEYHFYGNNLNEKKLDRAVELSVEKYCGVMEMFRKFAKLEVKTVFHNK</sequence>
<dbReference type="SUPFAM" id="SSF82784">
    <property type="entry name" value="OsmC-like"/>
    <property type="match status" value="1"/>
</dbReference>
<dbReference type="InterPro" id="IPR015946">
    <property type="entry name" value="KH_dom-like_a/b"/>
</dbReference>
<protein>
    <submittedName>
        <fullName evidence="1">OsmC family peroxiredoxin</fullName>
    </submittedName>
</protein>
<reference evidence="1 2" key="1">
    <citation type="submission" date="2018-10" db="EMBL/GenBank/DDBJ databases">
        <title>Ulvibacterium marinum gen. nov., sp. nov., a novel marine bacterium of the family Flavobacteriaceae, isolated from a culture of the green alga Ulva prolifera.</title>
        <authorList>
            <person name="Zhang Z."/>
        </authorList>
    </citation>
    <scope>NUCLEOTIDE SEQUENCE [LARGE SCALE GENOMIC DNA]</scope>
    <source>
        <strain evidence="1 2">CCMM003</strain>
    </source>
</reference>
<organism evidence="1 2">
    <name type="scientific">Ulvibacterium marinum</name>
    <dbReference type="NCBI Taxonomy" id="2419782"/>
    <lineage>
        <taxon>Bacteria</taxon>
        <taxon>Pseudomonadati</taxon>
        <taxon>Bacteroidota</taxon>
        <taxon>Flavobacteriia</taxon>
        <taxon>Flavobacteriales</taxon>
        <taxon>Flavobacteriaceae</taxon>
        <taxon>Ulvibacterium</taxon>
    </lineage>
</organism>
<dbReference type="PANTHER" id="PTHR34352">
    <property type="entry name" value="PROTEIN YHFA"/>
    <property type="match status" value="1"/>
</dbReference>
<dbReference type="Pfam" id="PF02566">
    <property type="entry name" value="OsmC"/>
    <property type="match status" value="1"/>
</dbReference>
<dbReference type="InterPro" id="IPR003718">
    <property type="entry name" value="OsmC/Ohr_fam"/>
</dbReference>
<dbReference type="Gene3D" id="3.30.300.20">
    <property type="match status" value="1"/>
</dbReference>
<evidence type="ECO:0000313" key="2">
    <source>
        <dbReference type="Proteomes" id="UP000276603"/>
    </source>
</evidence>
<dbReference type="Proteomes" id="UP000276603">
    <property type="component" value="Unassembled WGS sequence"/>
</dbReference>
<dbReference type="AlphaFoldDB" id="A0A3B0CFQ6"/>
<keyword evidence="2" id="KW-1185">Reference proteome</keyword>
<evidence type="ECO:0000313" key="1">
    <source>
        <dbReference type="EMBL" id="RKN82969.1"/>
    </source>
</evidence>
<dbReference type="RefSeq" id="WP_120710177.1">
    <property type="nucleotide sequence ID" value="NZ_RBCJ01000001.1"/>
</dbReference>
<dbReference type="InterPro" id="IPR036102">
    <property type="entry name" value="OsmC/Ohrsf"/>
</dbReference>
<accession>A0A3B0CFQ6</accession>
<name>A0A3B0CFQ6_9FLAO</name>
<proteinExistence type="predicted"/>
<dbReference type="PANTHER" id="PTHR34352:SF1">
    <property type="entry name" value="PROTEIN YHFA"/>
    <property type="match status" value="1"/>
</dbReference>